<reference evidence="4 5" key="1">
    <citation type="journal article" date="2016" name="Genome Biol. Evol.">
        <title>Gene Family Evolution Reflects Adaptation to Soil Environmental Stressors in the Genome of the Collembolan Orchesella cincta.</title>
        <authorList>
            <person name="Faddeeva-Vakhrusheva A."/>
            <person name="Derks M.F."/>
            <person name="Anvar S.Y."/>
            <person name="Agamennone V."/>
            <person name="Suring W."/>
            <person name="Smit S."/>
            <person name="van Straalen N.M."/>
            <person name="Roelofs D."/>
        </authorList>
    </citation>
    <scope>NUCLEOTIDE SEQUENCE [LARGE SCALE GENOMIC DNA]</scope>
    <source>
        <tissue evidence="4">Mixed pool</tissue>
    </source>
</reference>
<dbReference type="EMBL" id="LJIJ01000181">
    <property type="protein sequence ID" value="ODN00925.1"/>
    <property type="molecule type" value="Genomic_DNA"/>
</dbReference>
<dbReference type="PANTHER" id="PTHR47706">
    <property type="entry name" value="NMRA-LIKE FAMILY PROTEIN"/>
    <property type="match status" value="1"/>
</dbReference>
<accession>A0A1D2N775</accession>
<evidence type="ECO:0000256" key="1">
    <source>
        <dbReference type="ARBA" id="ARBA00022857"/>
    </source>
</evidence>
<dbReference type="SUPFAM" id="SSF51735">
    <property type="entry name" value="NAD(P)-binding Rossmann-fold domains"/>
    <property type="match status" value="1"/>
</dbReference>
<dbReference type="InterPro" id="IPR051609">
    <property type="entry name" value="NmrA/Isoflavone_reductase-like"/>
</dbReference>
<evidence type="ECO:0000313" key="5">
    <source>
        <dbReference type="Proteomes" id="UP000094527"/>
    </source>
</evidence>
<dbReference type="OMA" id="QPEWEGK"/>
<evidence type="ECO:0000259" key="3">
    <source>
        <dbReference type="Pfam" id="PF05368"/>
    </source>
</evidence>
<dbReference type="Pfam" id="PF05368">
    <property type="entry name" value="NmrA"/>
    <property type="match status" value="1"/>
</dbReference>
<protein>
    <submittedName>
        <fullName evidence="4">Isoflavone reductase-like protein</fullName>
    </submittedName>
</protein>
<name>A0A1D2N775_ORCCI</name>
<dbReference type="AlphaFoldDB" id="A0A1D2N775"/>
<organism evidence="4 5">
    <name type="scientific">Orchesella cincta</name>
    <name type="common">Springtail</name>
    <name type="synonym">Podura cincta</name>
    <dbReference type="NCBI Taxonomy" id="48709"/>
    <lineage>
        <taxon>Eukaryota</taxon>
        <taxon>Metazoa</taxon>
        <taxon>Ecdysozoa</taxon>
        <taxon>Arthropoda</taxon>
        <taxon>Hexapoda</taxon>
        <taxon>Collembola</taxon>
        <taxon>Entomobryomorpha</taxon>
        <taxon>Entomobryoidea</taxon>
        <taxon>Orchesellidae</taxon>
        <taxon>Orchesellinae</taxon>
        <taxon>Orchesella</taxon>
    </lineage>
</organism>
<feature type="domain" description="NmrA-like" evidence="3">
    <location>
        <begin position="18"/>
        <end position="265"/>
    </location>
</feature>
<proteinExistence type="predicted"/>
<dbReference type="GO" id="GO:0016491">
    <property type="term" value="F:oxidoreductase activity"/>
    <property type="evidence" value="ECO:0007669"/>
    <property type="project" value="UniProtKB-KW"/>
</dbReference>
<sequence>MGNCFCKQKRKMTDPPVVAVIGSTGYVGKCVMPSFLNSLKDGKLKELRVLTAPEKLNSEIIQSYVSAGAKAISVDYKQVSSVTTALNGVDVVVSTLGLGEGVEDVRTQLLDALVAAKVKLYFPSEYGANHYKFLNYNHPLFEGKRKHFKQAKERGLNTIRMLTGGIMESIFGKLDCVSGVLTLAGNAADIPCAITAERDLGPFILEAIFLAYSDIAKCPDEIEVYSDMKTMREYANGFDKVSGLVTQIEQVPLEEFKAEYEKSAKPFVKLLMIMFAEGAFDFSNATGNQLLNPNETVWKLKRIEEYAKETGGMPWKDGKAQ</sequence>
<dbReference type="InterPro" id="IPR008030">
    <property type="entry name" value="NmrA-like"/>
</dbReference>
<dbReference type="STRING" id="48709.A0A1D2N775"/>
<keyword evidence="1" id="KW-0521">NADP</keyword>
<evidence type="ECO:0000313" key="4">
    <source>
        <dbReference type="EMBL" id="ODN00925.1"/>
    </source>
</evidence>
<dbReference type="Gene3D" id="3.40.50.720">
    <property type="entry name" value="NAD(P)-binding Rossmann-like Domain"/>
    <property type="match status" value="1"/>
</dbReference>
<dbReference type="Proteomes" id="UP000094527">
    <property type="component" value="Unassembled WGS sequence"/>
</dbReference>
<comment type="caution">
    <text evidence="4">The sequence shown here is derived from an EMBL/GenBank/DDBJ whole genome shotgun (WGS) entry which is preliminary data.</text>
</comment>
<dbReference type="PANTHER" id="PTHR47706:SF9">
    <property type="entry name" value="NMRA-LIKE DOMAIN-CONTAINING PROTEIN-RELATED"/>
    <property type="match status" value="1"/>
</dbReference>
<keyword evidence="5" id="KW-1185">Reference proteome</keyword>
<dbReference type="InterPro" id="IPR036291">
    <property type="entry name" value="NAD(P)-bd_dom_sf"/>
</dbReference>
<dbReference type="Gene3D" id="3.90.25.10">
    <property type="entry name" value="UDP-galactose 4-epimerase, domain 1"/>
    <property type="match status" value="1"/>
</dbReference>
<dbReference type="OrthoDB" id="9974981at2759"/>
<keyword evidence="2" id="KW-0560">Oxidoreductase</keyword>
<gene>
    <name evidence="4" type="ORF">Ocin01_05766</name>
</gene>
<evidence type="ECO:0000256" key="2">
    <source>
        <dbReference type="ARBA" id="ARBA00023002"/>
    </source>
</evidence>